<dbReference type="AlphaFoldDB" id="A0A433T4H9"/>
<keyword evidence="6" id="KW-1185">Reference proteome</keyword>
<dbReference type="GO" id="GO:0005615">
    <property type="term" value="C:extracellular space"/>
    <property type="evidence" value="ECO:0007669"/>
    <property type="project" value="TreeGrafter"/>
</dbReference>
<dbReference type="InterPro" id="IPR002172">
    <property type="entry name" value="LDrepeatLR_classA_rpt"/>
</dbReference>
<dbReference type="STRING" id="188477.A0A433T4H9"/>
<proteinExistence type="predicted"/>
<evidence type="ECO:0000256" key="2">
    <source>
        <dbReference type="ARBA" id="ARBA00022737"/>
    </source>
</evidence>
<dbReference type="SUPFAM" id="SSF52058">
    <property type="entry name" value="L domain-like"/>
    <property type="match status" value="1"/>
</dbReference>
<evidence type="ECO:0000313" key="6">
    <source>
        <dbReference type="Proteomes" id="UP000271974"/>
    </source>
</evidence>
<evidence type="ECO:0000256" key="1">
    <source>
        <dbReference type="ARBA" id="ARBA00022614"/>
    </source>
</evidence>
<sequence>FPDCLDVSDEGFCEYHTFQRACTDQEFRCSNGQCIDQSQVCFMDKDSRRLGCIDNSHLVNCSDHQCPSEDMYKCPKSYCINNSRVCDGFPDCRQSLEDEDSCEFKCGENDVCTCRDGTMNCEDQGLTDIPKINVKQHTTKLLLKDNRIRLRAERMKAEDLYHVTYLDLTNNSLVEIPAGCFNTTVTLTSLSLSYNKLWYLDNGTFPVPIGLKQLHLTGNMIQYIEPGTFENLNDLTALDLSNQELSVVYKNMFKGLKSITVLNLAGNHIN</sequence>
<dbReference type="PANTHER" id="PTHR45712:SF22">
    <property type="entry name" value="INSULIN-LIKE GROWTH FACTOR-BINDING PROTEIN COMPLEX ACID LABILE SUBUNIT"/>
    <property type="match status" value="1"/>
</dbReference>
<dbReference type="InterPro" id="IPR023415">
    <property type="entry name" value="LDLR_class-A_CS"/>
</dbReference>
<dbReference type="EMBL" id="RQTK01000657">
    <property type="protein sequence ID" value="RUS76499.1"/>
    <property type="molecule type" value="Genomic_DNA"/>
</dbReference>
<comment type="caution">
    <text evidence="4">Lacks conserved residue(s) required for the propagation of feature annotation.</text>
</comment>
<dbReference type="PROSITE" id="PS50068">
    <property type="entry name" value="LDLRA_2"/>
    <property type="match status" value="2"/>
</dbReference>
<dbReference type="OrthoDB" id="6022531at2759"/>
<dbReference type="InterPro" id="IPR050333">
    <property type="entry name" value="SLRP"/>
</dbReference>
<accession>A0A433T4H9</accession>
<dbReference type="Proteomes" id="UP000271974">
    <property type="component" value="Unassembled WGS sequence"/>
</dbReference>
<feature type="disulfide bond" evidence="4">
    <location>
        <begin position="22"/>
        <end position="34"/>
    </location>
</feature>
<dbReference type="SMART" id="SM00369">
    <property type="entry name" value="LRR_TYP"/>
    <property type="match status" value="4"/>
</dbReference>
<dbReference type="PANTHER" id="PTHR45712">
    <property type="entry name" value="AGAP008170-PA"/>
    <property type="match status" value="1"/>
</dbReference>
<dbReference type="InterPro" id="IPR003591">
    <property type="entry name" value="Leu-rich_rpt_typical-subtyp"/>
</dbReference>
<dbReference type="PROSITE" id="PS01209">
    <property type="entry name" value="LDLRA_1"/>
    <property type="match status" value="1"/>
</dbReference>
<keyword evidence="2" id="KW-0677">Repeat</keyword>
<keyword evidence="1" id="KW-0433">Leucine-rich repeat</keyword>
<evidence type="ECO:0000256" key="4">
    <source>
        <dbReference type="PROSITE-ProRule" id="PRU00124"/>
    </source>
</evidence>
<keyword evidence="3 4" id="KW-1015">Disulfide bond</keyword>
<name>A0A433T4H9_ELYCH</name>
<dbReference type="Gene3D" id="3.80.10.10">
    <property type="entry name" value="Ribonuclease Inhibitor"/>
    <property type="match status" value="1"/>
</dbReference>
<dbReference type="InterPro" id="IPR032675">
    <property type="entry name" value="LRR_dom_sf"/>
</dbReference>
<dbReference type="SMART" id="SM00192">
    <property type="entry name" value="LDLa"/>
    <property type="match status" value="2"/>
</dbReference>
<gene>
    <name evidence="5" type="ORF">EGW08_015724</name>
</gene>
<comment type="caution">
    <text evidence="5">The sequence shown here is derived from an EMBL/GenBank/DDBJ whole genome shotgun (WGS) entry which is preliminary data.</text>
</comment>
<feature type="non-terminal residue" evidence="5">
    <location>
        <position position="270"/>
    </location>
</feature>
<protein>
    <submittedName>
        <fullName evidence="5">Uncharacterized protein</fullName>
    </submittedName>
</protein>
<evidence type="ECO:0000313" key="5">
    <source>
        <dbReference type="EMBL" id="RUS76499.1"/>
    </source>
</evidence>
<dbReference type="Gene3D" id="4.10.400.10">
    <property type="entry name" value="Low-density Lipoprotein Receptor"/>
    <property type="match status" value="2"/>
</dbReference>
<feature type="disulfide bond" evidence="4">
    <location>
        <begin position="74"/>
        <end position="92"/>
    </location>
</feature>
<dbReference type="InterPro" id="IPR001611">
    <property type="entry name" value="Leu-rich_rpt"/>
</dbReference>
<organism evidence="5 6">
    <name type="scientific">Elysia chlorotica</name>
    <name type="common">Eastern emerald elysia</name>
    <name type="synonym">Sea slug</name>
    <dbReference type="NCBI Taxonomy" id="188477"/>
    <lineage>
        <taxon>Eukaryota</taxon>
        <taxon>Metazoa</taxon>
        <taxon>Spiralia</taxon>
        <taxon>Lophotrochozoa</taxon>
        <taxon>Mollusca</taxon>
        <taxon>Gastropoda</taxon>
        <taxon>Heterobranchia</taxon>
        <taxon>Euthyneura</taxon>
        <taxon>Panpulmonata</taxon>
        <taxon>Sacoglossa</taxon>
        <taxon>Placobranchoidea</taxon>
        <taxon>Plakobranchidae</taxon>
        <taxon>Elysia</taxon>
    </lineage>
</organism>
<reference evidence="5 6" key="1">
    <citation type="submission" date="2019-01" db="EMBL/GenBank/DDBJ databases">
        <title>A draft genome assembly of the solar-powered sea slug Elysia chlorotica.</title>
        <authorList>
            <person name="Cai H."/>
            <person name="Li Q."/>
            <person name="Fang X."/>
            <person name="Li J."/>
            <person name="Curtis N.E."/>
            <person name="Altenburger A."/>
            <person name="Shibata T."/>
            <person name="Feng M."/>
            <person name="Maeda T."/>
            <person name="Schwartz J.A."/>
            <person name="Shigenobu S."/>
            <person name="Lundholm N."/>
            <person name="Nishiyama T."/>
            <person name="Yang H."/>
            <person name="Hasebe M."/>
            <person name="Li S."/>
            <person name="Pierce S.K."/>
            <person name="Wang J."/>
        </authorList>
    </citation>
    <scope>NUCLEOTIDE SEQUENCE [LARGE SCALE GENOMIC DNA]</scope>
    <source>
        <strain evidence="5">EC2010</strain>
        <tissue evidence="5">Whole organism of an adult</tissue>
    </source>
</reference>
<dbReference type="Pfam" id="PF13855">
    <property type="entry name" value="LRR_8"/>
    <property type="match status" value="2"/>
</dbReference>
<feature type="non-terminal residue" evidence="5">
    <location>
        <position position="1"/>
    </location>
</feature>
<evidence type="ECO:0000256" key="3">
    <source>
        <dbReference type="ARBA" id="ARBA00023157"/>
    </source>
</evidence>
<dbReference type="InterPro" id="IPR036055">
    <property type="entry name" value="LDL_receptor-like_sf"/>
</dbReference>
<dbReference type="CDD" id="cd00112">
    <property type="entry name" value="LDLa"/>
    <property type="match status" value="2"/>
</dbReference>